<dbReference type="InterPro" id="IPR016047">
    <property type="entry name" value="M23ase_b-sheet_dom"/>
</dbReference>
<dbReference type="GO" id="GO:0004222">
    <property type="term" value="F:metalloendopeptidase activity"/>
    <property type="evidence" value="ECO:0007669"/>
    <property type="project" value="TreeGrafter"/>
</dbReference>
<dbReference type="InterPro" id="IPR011055">
    <property type="entry name" value="Dup_hybrid_motif"/>
</dbReference>
<accession>A0A6H9YX92</accession>
<dbReference type="Proteomes" id="UP000468735">
    <property type="component" value="Unassembled WGS sequence"/>
</dbReference>
<protein>
    <submittedName>
        <fullName evidence="2">M23 family metallopeptidase</fullName>
    </submittedName>
</protein>
<dbReference type="InterPro" id="IPR050570">
    <property type="entry name" value="Cell_wall_metabolism_enzyme"/>
</dbReference>
<dbReference type="Gene3D" id="2.70.70.10">
    <property type="entry name" value="Glucose Permease (Domain IIA)"/>
    <property type="match status" value="1"/>
</dbReference>
<comment type="caution">
    <text evidence="2">The sequence shown here is derived from an EMBL/GenBank/DDBJ whole genome shotgun (WGS) entry which is preliminary data.</text>
</comment>
<keyword evidence="3" id="KW-1185">Reference proteome</keyword>
<dbReference type="Pfam" id="PF01551">
    <property type="entry name" value="Peptidase_M23"/>
    <property type="match status" value="1"/>
</dbReference>
<reference evidence="2 3" key="1">
    <citation type="submission" date="2019-09" db="EMBL/GenBank/DDBJ databases">
        <title>Actinomadura physcomitrii sp. nov., a novel actinomycete isolated from moss [Physcomitrium sphaericum (Ludw) Fuernr].</title>
        <authorList>
            <person name="Zhuang X."/>
            <person name="Liu C."/>
        </authorList>
    </citation>
    <scope>NUCLEOTIDE SEQUENCE [LARGE SCALE GENOMIC DNA]</scope>
    <source>
        <strain evidence="2 3">HMC1</strain>
    </source>
</reference>
<dbReference type="OrthoDB" id="1099523at2"/>
<proteinExistence type="predicted"/>
<evidence type="ECO:0000313" key="2">
    <source>
        <dbReference type="EMBL" id="KAB2350845.1"/>
    </source>
</evidence>
<dbReference type="AlphaFoldDB" id="A0A6H9YX92"/>
<organism evidence="2 3">
    <name type="scientific">Actinomadura rudentiformis</name>
    <dbReference type="NCBI Taxonomy" id="359158"/>
    <lineage>
        <taxon>Bacteria</taxon>
        <taxon>Bacillati</taxon>
        <taxon>Actinomycetota</taxon>
        <taxon>Actinomycetes</taxon>
        <taxon>Streptosporangiales</taxon>
        <taxon>Thermomonosporaceae</taxon>
        <taxon>Actinomadura</taxon>
    </lineage>
</organism>
<feature type="domain" description="M23ase beta-sheet core" evidence="1">
    <location>
        <begin position="10"/>
        <end position="90"/>
    </location>
</feature>
<name>A0A6H9YX92_9ACTN</name>
<evidence type="ECO:0000259" key="1">
    <source>
        <dbReference type="Pfam" id="PF01551"/>
    </source>
</evidence>
<dbReference type="EMBL" id="WBMT01000003">
    <property type="protein sequence ID" value="KAB2350845.1"/>
    <property type="molecule type" value="Genomic_DNA"/>
</dbReference>
<dbReference type="PANTHER" id="PTHR21666:SF270">
    <property type="entry name" value="MUREIN HYDROLASE ACTIVATOR ENVC"/>
    <property type="match status" value="1"/>
</dbReference>
<dbReference type="PANTHER" id="PTHR21666">
    <property type="entry name" value="PEPTIDASE-RELATED"/>
    <property type="match status" value="1"/>
</dbReference>
<dbReference type="SUPFAM" id="SSF51261">
    <property type="entry name" value="Duplicated hybrid motif"/>
    <property type="match status" value="1"/>
</dbReference>
<evidence type="ECO:0000313" key="3">
    <source>
        <dbReference type="Proteomes" id="UP000468735"/>
    </source>
</evidence>
<gene>
    <name evidence="2" type="ORF">F8566_07735</name>
</gene>
<dbReference type="CDD" id="cd12797">
    <property type="entry name" value="M23_peptidase"/>
    <property type="match status" value="1"/>
</dbReference>
<sequence length="223" mass="24106">MVKEPTQHGTEGAALLAPASGTVVASFRHDNGGHVVQIRHTGRHYTTYLHMKYRSVSKGTWIAKGTKIGAVGKTGKLGNNHPHLHYEQGYDKNNNGSVTWGSPAAERVAASFNGKKYTGKLKQWDNVKSANKCAPKKYYVTTKAAATAYASPTSKKAVGRLGKGRSYVFCAAKGRSFSYKGTSKYWLYTELDSGSKSGWVSAAYLGKGGARPKDLAGRHIPYC</sequence>